<dbReference type="InterPro" id="IPR023796">
    <property type="entry name" value="Serpin_dom"/>
</dbReference>
<dbReference type="InterPro" id="IPR000215">
    <property type="entry name" value="Serpin_fam"/>
</dbReference>
<reference evidence="4 5" key="1">
    <citation type="submission" date="2024-10" db="EMBL/GenBank/DDBJ databases">
        <authorList>
            <person name="Kim D."/>
        </authorList>
    </citation>
    <scope>NUCLEOTIDE SEQUENCE [LARGE SCALE GENOMIC DNA]</scope>
    <source>
        <strain evidence="4">BH-2024</strain>
    </source>
</reference>
<dbReference type="Proteomes" id="UP001620626">
    <property type="component" value="Unassembled WGS sequence"/>
</dbReference>
<feature type="domain" description="Serpin" evidence="3">
    <location>
        <begin position="20"/>
        <end position="376"/>
    </location>
</feature>
<evidence type="ECO:0000313" key="5">
    <source>
        <dbReference type="Proteomes" id="UP001620626"/>
    </source>
</evidence>
<evidence type="ECO:0000259" key="3">
    <source>
        <dbReference type="SMART" id="SM00093"/>
    </source>
</evidence>
<dbReference type="EMBL" id="JBICBT010001341">
    <property type="protein sequence ID" value="KAL3072195.1"/>
    <property type="molecule type" value="Genomic_DNA"/>
</dbReference>
<gene>
    <name evidence="4" type="ORF">niasHT_036688</name>
</gene>
<organism evidence="4 5">
    <name type="scientific">Heterodera trifolii</name>
    <dbReference type="NCBI Taxonomy" id="157864"/>
    <lineage>
        <taxon>Eukaryota</taxon>
        <taxon>Metazoa</taxon>
        <taxon>Ecdysozoa</taxon>
        <taxon>Nematoda</taxon>
        <taxon>Chromadorea</taxon>
        <taxon>Rhabditida</taxon>
        <taxon>Tylenchina</taxon>
        <taxon>Tylenchomorpha</taxon>
        <taxon>Tylenchoidea</taxon>
        <taxon>Heteroderidae</taxon>
        <taxon>Heteroderinae</taxon>
        <taxon>Heterodera</taxon>
    </lineage>
</organism>
<comment type="caution">
    <text evidence="4">The sequence shown here is derived from an EMBL/GenBank/DDBJ whole genome shotgun (WGS) entry which is preliminary data.</text>
</comment>
<dbReference type="InterPro" id="IPR042178">
    <property type="entry name" value="Serpin_sf_1"/>
</dbReference>
<protein>
    <recommendedName>
        <fullName evidence="3">Serpin domain-containing protein</fullName>
    </recommendedName>
</protein>
<dbReference type="AlphaFoldDB" id="A0ABD2I4U8"/>
<name>A0ABD2I4U8_9BILA</name>
<dbReference type="PANTHER" id="PTHR11461">
    <property type="entry name" value="SERINE PROTEASE INHIBITOR, SERPIN"/>
    <property type="match status" value="1"/>
</dbReference>
<dbReference type="Pfam" id="PF00079">
    <property type="entry name" value="Serpin"/>
    <property type="match status" value="1"/>
</dbReference>
<sequence>MNSPARSNSLILEAQADFSLNLLREVSKDGRSCIVSPLSVAIALSMVYAGAKERTGQEIGQLLAGGALESEVHKYFGDLLTSIKTGHNNYSLELANKVYIKDGFEVLDAFKAQIMEHYGGQFEAVDFGDKEGTAKKINDFVEEATHGKIHDLIEPNLLGEMTRLVLINAVYFKGNWAQKFNPNLIKKKTFYVDEINTKELDMMHKKADFIYFEDEQLQLLGMPYQGGEVFMFVLLPKDRFGLAKMLADLDGKKLLELTKERRKSELQVVLPKFKLESTHALNQPLANMGMATAFSDSANFGGIASDSLKISEVVQKAFIENNEAGSEAAAATGLIMVERSLLIIRPPTIELIADHPFNFMIVRSEGQILFSGTLSE</sequence>
<evidence type="ECO:0000256" key="2">
    <source>
        <dbReference type="RuleBase" id="RU000411"/>
    </source>
</evidence>
<dbReference type="InterPro" id="IPR036186">
    <property type="entry name" value="Serpin_sf"/>
</dbReference>
<dbReference type="SUPFAM" id="SSF56574">
    <property type="entry name" value="Serpins"/>
    <property type="match status" value="1"/>
</dbReference>
<accession>A0ABD2I4U8</accession>
<dbReference type="PANTHER" id="PTHR11461:SF211">
    <property type="entry name" value="GH10112P-RELATED"/>
    <property type="match status" value="1"/>
</dbReference>
<dbReference type="InterPro" id="IPR042185">
    <property type="entry name" value="Serpin_sf_2"/>
</dbReference>
<dbReference type="CDD" id="cd00172">
    <property type="entry name" value="serpin"/>
    <property type="match status" value="1"/>
</dbReference>
<evidence type="ECO:0000256" key="1">
    <source>
        <dbReference type="ARBA" id="ARBA00009500"/>
    </source>
</evidence>
<keyword evidence="5" id="KW-1185">Reference proteome</keyword>
<evidence type="ECO:0000313" key="4">
    <source>
        <dbReference type="EMBL" id="KAL3072195.1"/>
    </source>
</evidence>
<dbReference type="Gene3D" id="3.30.497.10">
    <property type="entry name" value="Antithrombin, subunit I, domain 2"/>
    <property type="match status" value="1"/>
</dbReference>
<dbReference type="SMART" id="SM00093">
    <property type="entry name" value="SERPIN"/>
    <property type="match status" value="1"/>
</dbReference>
<proteinExistence type="inferred from homology"/>
<dbReference type="Gene3D" id="2.30.39.10">
    <property type="entry name" value="Alpha-1-antitrypsin, domain 1"/>
    <property type="match status" value="1"/>
</dbReference>
<comment type="similarity">
    <text evidence="1 2">Belongs to the serpin family.</text>
</comment>